<accession>A0A7Z0D7E5</accession>
<dbReference type="Proteomes" id="UP000527616">
    <property type="component" value="Unassembled WGS sequence"/>
</dbReference>
<keyword evidence="8" id="KW-1185">Reference proteome</keyword>
<gene>
    <name evidence="7" type="ORF">GGQ54_000819</name>
</gene>
<evidence type="ECO:0000256" key="4">
    <source>
        <dbReference type="ARBA" id="ARBA00023136"/>
    </source>
</evidence>
<dbReference type="GO" id="GO:0005886">
    <property type="term" value="C:plasma membrane"/>
    <property type="evidence" value="ECO:0007669"/>
    <property type="project" value="UniProtKB-SubCell"/>
</dbReference>
<comment type="caution">
    <text evidence="7">The sequence shown here is derived from an EMBL/GenBank/DDBJ whole genome shotgun (WGS) entry which is preliminary data.</text>
</comment>
<dbReference type="InterPro" id="IPR036259">
    <property type="entry name" value="MFS_trans_sf"/>
</dbReference>
<feature type="transmembrane region" description="Helical" evidence="5">
    <location>
        <begin position="109"/>
        <end position="126"/>
    </location>
</feature>
<dbReference type="Pfam" id="PF07690">
    <property type="entry name" value="MFS_1"/>
    <property type="match status" value="1"/>
</dbReference>
<dbReference type="PANTHER" id="PTHR42718:SF42">
    <property type="entry name" value="EXPORT PROTEIN"/>
    <property type="match status" value="1"/>
</dbReference>
<evidence type="ECO:0000256" key="2">
    <source>
        <dbReference type="ARBA" id="ARBA00022692"/>
    </source>
</evidence>
<dbReference type="GO" id="GO:0022857">
    <property type="term" value="F:transmembrane transporter activity"/>
    <property type="evidence" value="ECO:0007669"/>
    <property type="project" value="InterPro"/>
</dbReference>
<feature type="transmembrane region" description="Helical" evidence="5">
    <location>
        <begin position="347"/>
        <end position="366"/>
    </location>
</feature>
<keyword evidence="3 5" id="KW-1133">Transmembrane helix</keyword>
<keyword evidence="2 5" id="KW-0812">Transmembrane</keyword>
<feature type="transmembrane region" description="Helical" evidence="5">
    <location>
        <begin position="238"/>
        <end position="260"/>
    </location>
</feature>
<feature type="transmembrane region" description="Helical" evidence="5">
    <location>
        <begin position="372"/>
        <end position="391"/>
    </location>
</feature>
<evidence type="ECO:0000256" key="3">
    <source>
        <dbReference type="ARBA" id="ARBA00022989"/>
    </source>
</evidence>
<feature type="transmembrane region" description="Helical" evidence="5">
    <location>
        <begin position="138"/>
        <end position="160"/>
    </location>
</feature>
<dbReference type="PANTHER" id="PTHR42718">
    <property type="entry name" value="MAJOR FACILITATOR SUPERFAMILY MULTIDRUG TRANSPORTER MFSC"/>
    <property type="match status" value="1"/>
</dbReference>
<feature type="transmembrane region" description="Helical" evidence="5">
    <location>
        <begin position="209"/>
        <end position="232"/>
    </location>
</feature>
<feature type="transmembrane region" description="Helical" evidence="5">
    <location>
        <begin position="82"/>
        <end position="103"/>
    </location>
</feature>
<evidence type="ECO:0000313" key="7">
    <source>
        <dbReference type="EMBL" id="NYI70259.1"/>
    </source>
</evidence>
<dbReference type="PRINTS" id="PR01036">
    <property type="entry name" value="TCRTETB"/>
</dbReference>
<feature type="domain" description="Major facilitator superfamily (MFS) profile" evidence="6">
    <location>
        <begin position="16"/>
        <end position="400"/>
    </location>
</feature>
<sequence>MPSPTTAPPGARRGLTLATICVPMFLVLLDVTIVNVALPELGADLALAQPALAIDAYTLPLAAALLPAGWASDRLGPRRPLVAGLAVFGAASLACALAPGAAVLLAGRVGQGLGAAAMLPAGLAVLQHDWAGPARARALGIWSGVSAAGTALGPGLGGLLTGLAGWRMIFLINLAPLALALVGAVVLVRDPRGGEEPAGRRVLPGRLAAASVAAFAMNTVGNGTLLTITWLAQRAYRLPVAAGGALLLVATVPFAALSPLGGRALARFGPRVMIMVGFVTGAAMLASLYAATPGADWPALVPPLLGVGVALAALTPAIVAAGLAALPGRPGLAGGIGNTCRQLGTSFGVALAGVLVASADTPGAIAAGAHRFATVAIVAWLLGAAVVAVGLRAPGVPAPE</sequence>
<feature type="transmembrane region" description="Helical" evidence="5">
    <location>
        <begin position="15"/>
        <end position="38"/>
    </location>
</feature>
<reference evidence="7 8" key="1">
    <citation type="submission" date="2020-07" db="EMBL/GenBank/DDBJ databases">
        <title>Sequencing the genomes of 1000 actinobacteria strains.</title>
        <authorList>
            <person name="Klenk H.-P."/>
        </authorList>
    </citation>
    <scope>NUCLEOTIDE SEQUENCE [LARGE SCALE GENOMIC DNA]</scope>
    <source>
        <strain evidence="7 8">DSM 103164</strain>
    </source>
</reference>
<dbReference type="InterPro" id="IPR011701">
    <property type="entry name" value="MFS"/>
</dbReference>
<dbReference type="RefSeq" id="WP_179444235.1">
    <property type="nucleotide sequence ID" value="NZ_JACBZS010000001.1"/>
</dbReference>
<feature type="transmembrane region" description="Helical" evidence="5">
    <location>
        <begin position="166"/>
        <end position="188"/>
    </location>
</feature>
<protein>
    <submittedName>
        <fullName evidence="7">DHA2 family methylenomycin A resistance protein-like MFS transporter</fullName>
    </submittedName>
</protein>
<dbReference type="PROSITE" id="PS50850">
    <property type="entry name" value="MFS"/>
    <property type="match status" value="1"/>
</dbReference>
<feature type="transmembrane region" description="Helical" evidence="5">
    <location>
        <begin position="272"/>
        <end position="292"/>
    </location>
</feature>
<organism evidence="7 8">
    <name type="scientific">Naumannella cuiyingiana</name>
    <dbReference type="NCBI Taxonomy" id="1347891"/>
    <lineage>
        <taxon>Bacteria</taxon>
        <taxon>Bacillati</taxon>
        <taxon>Actinomycetota</taxon>
        <taxon>Actinomycetes</taxon>
        <taxon>Propionibacteriales</taxon>
        <taxon>Propionibacteriaceae</taxon>
        <taxon>Naumannella</taxon>
    </lineage>
</organism>
<evidence type="ECO:0000256" key="5">
    <source>
        <dbReference type="SAM" id="Phobius"/>
    </source>
</evidence>
<evidence type="ECO:0000256" key="1">
    <source>
        <dbReference type="ARBA" id="ARBA00004651"/>
    </source>
</evidence>
<proteinExistence type="predicted"/>
<dbReference type="Gene3D" id="1.20.1720.10">
    <property type="entry name" value="Multidrug resistance protein D"/>
    <property type="match status" value="1"/>
</dbReference>
<dbReference type="CDD" id="cd17321">
    <property type="entry name" value="MFS_MMR_MDR_like"/>
    <property type="match status" value="1"/>
</dbReference>
<dbReference type="AlphaFoldDB" id="A0A7Z0D7E5"/>
<dbReference type="SUPFAM" id="SSF103473">
    <property type="entry name" value="MFS general substrate transporter"/>
    <property type="match status" value="1"/>
</dbReference>
<evidence type="ECO:0000313" key="8">
    <source>
        <dbReference type="Proteomes" id="UP000527616"/>
    </source>
</evidence>
<feature type="transmembrane region" description="Helical" evidence="5">
    <location>
        <begin position="304"/>
        <end position="326"/>
    </location>
</feature>
<comment type="subcellular location">
    <subcellularLocation>
        <location evidence="1">Cell membrane</location>
        <topology evidence="1">Multi-pass membrane protein</topology>
    </subcellularLocation>
</comment>
<keyword evidence="4 5" id="KW-0472">Membrane</keyword>
<evidence type="ECO:0000259" key="6">
    <source>
        <dbReference type="PROSITE" id="PS50850"/>
    </source>
</evidence>
<dbReference type="InterPro" id="IPR020846">
    <property type="entry name" value="MFS_dom"/>
</dbReference>
<name>A0A7Z0D7E5_9ACTN</name>
<dbReference type="EMBL" id="JACBZS010000001">
    <property type="protein sequence ID" value="NYI70259.1"/>
    <property type="molecule type" value="Genomic_DNA"/>
</dbReference>